<keyword evidence="1" id="KW-0547">Nucleotide-binding</keyword>
<dbReference type="PROSITE" id="PS51195">
    <property type="entry name" value="Q_MOTIF"/>
    <property type="match status" value="1"/>
</dbReference>
<dbReference type="InterPro" id="IPR044742">
    <property type="entry name" value="DEAD/DEAH_RhlB"/>
</dbReference>
<dbReference type="Pfam" id="PF00270">
    <property type="entry name" value="DEAD"/>
    <property type="match status" value="1"/>
</dbReference>
<dbReference type="CDD" id="cd00268">
    <property type="entry name" value="DEADc"/>
    <property type="match status" value="1"/>
</dbReference>
<organism evidence="11 12">
    <name type="scientific">Myroides pelagicus</name>
    <dbReference type="NCBI Taxonomy" id="270914"/>
    <lineage>
        <taxon>Bacteria</taxon>
        <taxon>Pseudomonadati</taxon>
        <taxon>Bacteroidota</taxon>
        <taxon>Flavobacteriia</taxon>
        <taxon>Flavobacteriales</taxon>
        <taxon>Flavobacteriaceae</taxon>
        <taxon>Myroides</taxon>
    </lineage>
</organism>
<evidence type="ECO:0000256" key="4">
    <source>
        <dbReference type="ARBA" id="ARBA00022840"/>
    </source>
</evidence>
<evidence type="ECO:0000313" key="12">
    <source>
        <dbReference type="Proteomes" id="UP000488936"/>
    </source>
</evidence>
<feature type="domain" description="Helicase C-terminal" evidence="9">
    <location>
        <begin position="215"/>
        <end position="383"/>
    </location>
</feature>
<dbReference type="GO" id="GO:0005829">
    <property type="term" value="C:cytosol"/>
    <property type="evidence" value="ECO:0007669"/>
    <property type="project" value="TreeGrafter"/>
</dbReference>
<dbReference type="InterPro" id="IPR014014">
    <property type="entry name" value="RNA_helicase_DEAD_Q_motif"/>
</dbReference>
<feature type="domain" description="DEAD-box RNA helicase Q" evidence="10">
    <location>
        <begin position="2"/>
        <end position="30"/>
    </location>
</feature>
<name>A0A7K1GMP8_9FLAO</name>
<dbReference type="Proteomes" id="UP000488936">
    <property type="component" value="Unassembled WGS sequence"/>
</dbReference>
<evidence type="ECO:0000256" key="3">
    <source>
        <dbReference type="ARBA" id="ARBA00022806"/>
    </source>
</evidence>
<keyword evidence="4" id="KW-0067">ATP-binding</keyword>
<dbReference type="EMBL" id="WMJY01000020">
    <property type="protein sequence ID" value="MTH30157.1"/>
    <property type="molecule type" value="Genomic_DNA"/>
</dbReference>
<feature type="short sequence motif" description="Q motif" evidence="6">
    <location>
        <begin position="2"/>
        <end position="30"/>
    </location>
</feature>
<dbReference type="PANTHER" id="PTHR47959">
    <property type="entry name" value="ATP-DEPENDENT RNA HELICASE RHLE-RELATED"/>
    <property type="match status" value="1"/>
</dbReference>
<dbReference type="CDD" id="cd18787">
    <property type="entry name" value="SF2_C_DEAD"/>
    <property type="match status" value="1"/>
</dbReference>
<dbReference type="SMART" id="SM00487">
    <property type="entry name" value="DEXDc"/>
    <property type="match status" value="1"/>
</dbReference>
<dbReference type="InterPro" id="IPR001650">
    <property type="entry name" value="Helicase_C-like"/>
</dbReference>
<feature type="region of interest" description="Disordered" evidence="7">
    <location>
        <begin position="407"/>
        <end position="449"/>
    </location>
</feature>
<dbReference type="GO" id="GO:0005524">
    <property type="term" value="F:ATP binding"/>
    <property type="evidence" value="ECO:0007669"/>
    <property type="project" value="UniProtKB-KW"/>
</dbReference>
<evidence type="ECO:0000256" key="1">
    <source>
        <dbReference type="ARBA" id="ARBA00022741"/>
    </source>
</evidence>
<evidence type="ECO:0000256" key="6">
    <source>
        <dbReference type="PROSITE-ProRule" id="PRU00552"/>
    </source>
</evidence>
<comment type="caution">
    <text evidence="11">The sequence shown here is derived from an EMBL/GenBank/DDBJ whole genome shotgun (WGS) entry which is preliminary data.</text>
</comment>
<feature type="compositionally biased region" description="Basic residues" evidence="7">
    <location>
        <begin position="426"/>
        <end position="435"/>
    </location>
</feature>
<dbReference type="GO" id="GO:0003676">
    <property type="term" value="F:nucleic acid binding"/>
    <property type="evidence" value="ECO:0007669"/>
    <property type="project" value="InterPro"/>
</dbReference>
<sequence length="449" mass="51035">METFEQFNLPKALDKALNELNITTPTPIQVKSLPVILSGRDMMGIAQTGTGKTFAYLLPILKQWKFANFESPRVVIIVPTRELVVQVVDVIEKITQYMSIRTLGVYGGTNINTQRKAVYEGVDILVGTPGRMMDLALDGVLRFDNLQKLVIDEFDEILNLGFRTQLTSILTMMKNKRQNILFSATMTEEVDEVLDEYFDFPEEVSLAPSGTPLEKINQLVYHVPNFNTKMNLLLHLLEDKETYNRVLIFINSKRLADVVMEKLDNAFPEEFTVIHSNKSQNFRLRSMAEFQANELRGLLTTDIMARGLDISDITHVINLQFTDSPEQYIHRIGRTGRADKEGIALSLVDPKEEEMLIAAEALMEKELIVTEIPEVVEISTSLMEFEKSKLKAKQLVKIKKAEVKGEAFHKKKEKNTKVNLGGPGKRNPRKTKPRNRAVEAKRAAKRKNK</sequence>
<dbReference type="InterPro" id="IPR014001">
    <property type="entry name" value="Helicase_ATP-bd"/>
</dbReference>
<keyword evidence="2" id="KW-0378">Hydrolase</keyword>
<dbReference type="PANTHER" id="PTHR47959:SF13">
    <property type="entry name" value="ATP-DEPENDENT RNA HELICASE RHLE"/>
    <property type="match status" value="1"/>
</dbReference>
<dbReference type="PROSITE" id="PS51194">
    <property type="entry name" value="HELICASE_CTER"/>
    <property type="match status" value="1"/>
</dbReference>
<proteinExistence type="inferred from homology"/>
<protein>
    <submittedName>
        <fullName evidence="11">DEAD/DEAH box helicase</fullName>
    </submittedName>
</protein>
<keyword evidence="12" id="KW-1185">Reference proteome</keyword>
<dbReference type="RefSeq" id="WP_155036146.1">
    <property type="nucleotide sequence ID" value="NZ_JAYMMG010000023.1"/>
</dbReference>
<gene>
    <name evidence="11" type="ORF">GJV77_09585</name>
</gene>
<evidence type="ECO:0000256" key="5">
    <source>
        <dbReference type="ARBA" id="ARBA00038437"/>
    </source>
</evidence>
<evidence type="ECO:0000256" key="2">
    <source>
        <dbReference type="ARBA" id="ARBA00022801"/>
    </source>
</evidence>
<feature type="domain" description="Helicase ATP-binding" evidence="8">
    <location>
        <begin position="33"/>
        <end position="204"/>
    </location>
</feature>
<dbReference type="InterPro" id="IPR011545">
    <property type="entry name" value="DEAD/DEAH_box_helicase_dom"/>
</dbReference>
<dbReference type="Gene3D" id="3.40.50.300">
    <property type="entry name" value="P-loop containing nucleotide triphosphate hydrolases"/>
    <property type="match status" value="2"/>
</dbReference>
<dbReference type="OrthoDB" id="9785240at2"/>
<evidence type="ECO:0000259" key="9">
    <source>
        <dbReference type="PROSITE" id="PS51194"/>
    </source>
</evidence>
<dbReference type="InterPro" id="IPR050079">
    <property type="entry name" value="DEAD_box_RNA_helicase"/>
</dbReference>
<dbReference type="Pfam" id="PF00271">
    <property type="entry name" value="Helicase_C"/>
    <property type="match status" value="1"/>
</dbReference>
<dbReference type="AlphaFoldDB" id="A0A7K1GMP8"/>
<dbReference type="InterPro" id="IPR027417">
    <property type="entry name" value="P-loop_NTPase"/>
</dbReference>
<comment type="similarity">
    <text evidence="5">Belongs to the DEAD box helicase family.</text>
</comment>
<dbReference type="SMART" id="SM00490">
    <property type="entry name" value="HELICc"/>
    <property type="match status" value="1"/>
</dbReference>
<dbReference type="SUPFAM" id="SSF52540">
    <property type="entry name" value="P-loop containing nucleoside triphosphate hydrolases"/>
    <property type="match status" value="1"/>
</dbReference>
<dbReference type="PROSITE" id="PS51192">
    <property type="entry name" value="HELICASE_ATP_BIND_1"/>
    <property type="match status" value="1"/>
</dbReference>
<evidence type="ECO:0000259" key="8">
    <source>
        <dbReference type="PROSITE" id="PS51192"/>
    </source>
</evidence>
<dbReference type="GO" id="GO:0016787">
    <property type="term" value="F:hydrolase activity"/>
    <property type="evidence" value="ECO:0007669"/>
    <property type="project" value="UniProtKB-KW"/>
</dbReference>
<keyword evidence="3 11" id="KW-0347">Helicase</keyword>
<dbReference type="GO" id="GO:0003724">
    <property type="term" value="F:RNA helicase activity"/>
    <property type="evidence" value="ECO:0007669"/>
    <property type="project" value="InterPro"/>
</dbReference>
<evidence type="ECO:0000313" key="11">
    <source>
        <dbReference type="EMBL" id="MTH30157.1"/>
    </source>
</evidence>
<evidence type="ECO:0000256" key="7">
    <source>
        <dbReference type="SAM" id="MobiDB-lite"/>
    </source>
</evidence>
<accession>A0A7K1GMP8</accession>
<reference evidence="11 12" key="1">
    <citation type="journal article" date="2006" name="Int. J. Syst. Evol. Microbiol.">
        <title>Myroides pelagicus sp. nov., isolated from seawater in Thailand.</title>
        <authorList>
            <person name="Yoon J."/>
            <person name="Maneerat S."/>
            <person name="Kawai F."/>
            <person name="Yokota A."/>
        </authorList>
    </citation>
    <scope>NUCLEOTIDE SEQUENCE [LARGE SCALE GENOMIC DNA]</scope>
    <source>
        <strain evidence="11 12">SM1T</strain>
    </source>
</reference>
<evidence type="ECO:0000259" key="10">
    <source>
        <dbReference type="PROSITE" id="PS51195"/>
    </source>
</evidence>